<protein>
    <submittedName>
        <fullName evidence="2">Uncharacterized protein</fullName>
    </submittedName>
</protein>
<feature type="region of interest" description="Disordered" evidence="1">
    <location>
        <begin position="11"/>
        <end position="38"/>
    </location>
</feature>
<reference evidence="3" key="2">
    <citation type="submission" date="2013-12" db="EMBL/GenBank/DDBJ databases">
        <authorList>
            <person name="Yu Y."/>
            <person name="Lee S."/>
            <person name="de Baynast K."/>
            <person name="Wissotski M."/>
            <person name="Liu L."/>
            <person name="Talag J."/>
            <person name="Goicoechea J."/>
            <person name="Angelova A."/>
            <person name="Jetty R."/>
            <person name="Kudrna D."/>
            <person name="Golser W."/>
            <person name="Rivera L."/>
            <person name="Zhang J."/>
            <person name="Wing R."/>
        </authorList>
    </citation>
    <scope>NUCLEOTIDE SEQUENCE</scope>
</reference>
<accession>A0A0D9VWZ1</accession>
<organism evidence="2 3">
    <name type="scientific">Leersia perrieri</name>
    <dbReference type="NCBI Taxonomy" id="77586"/>
    <lineage>
        <taxon>Eukaryota</taxon>
        <taxon>Viridiplantae</taxon>
        <taxon>Streptophyta</taxon>
        <taxon>Embryophyta</taxon>
        <taxon>Tracheophyta</taxon>
        <taxon>Spermatophyta</taxon>
        <taxon>Magnoliopsida</taxon>
        <taxon>Liliopsida</taxon>
        <taxon>Poales</taxon>
        <taxon>Poaceae</taxon>
        <taxon>BOP clade</taxon>
        <taxon>Oryzoideae</taxon>
        <taxon>Oryzeae</taxon>
        <taxon>Oryzinae</taxon>
        <taxon>Leersia</taxon>
    </lineage>
</organism>
<dbReference type="EnsemblPlants" id="LPERR03G23030.1">
    <property type="protein sequence ID" value="LPERR03G23030.1"/>
    <property type="gene ID" value="LPERR03G23030"/>
</dbReference>
<evidence type="ECO:0000313" key="3">
    <source>
        <dbReference type="Proteomes" id="UP000032180"/>
    </source>
</evidence>
<proteinExistence type="predicted"/>
<reference evidence="2 3" key="1">
    <citation type="submission" date="2012-08" db="EMBL/GenBank/DDBJ databases">
        <title>Oryza genome evolution.</title>
        <authorList>
            <person name="Wing R.A."/>
        </authorList>
    </citation>
    <scope>NUCLEOTIDE SEQUENCE</scope>
</reference>
<name>A0A0D9VWZ1_9ORYZ</name>
<sequence length="120" mass="13414">MQPRWERRLQIGSAAAAASPAPSAAARRPCPRRRRSSRLIAPTHGVAARCVLRLAGSAALRYLPIRENPPVLFIPNTARPPNRSPALPFVRRRRLRRRTERWGGMAKKNRRIDGLAVVGI</sequence>
<dbReference type="HOGENOM" id="CLU_2053022_0_0_1"/>
<dbReference type="AlphaFoldDB" id="A0A0D9VWZ1"/>
<dbReference type="Gramene" id="LPERR03G23030.1">
    <property type="protein sequence ID" value="LPERR03G23030.1"/>
    <property type="gene ID" value="LPERR03G23030"/>
</dbReference>
<evidence type="ECO:0000256" key="1">
    <source>
        <dbReference type="SAM" id="MobiDB-lite"/>
    </source>
</evidence>
<keyword evidence="3" id="KW-1185">Reference proteome</keyword>
<evidence type="ECO:0000313" key="2">
    <source>
        <dbReference type="EnsemblPlants" id="LPERR03G23030.1"/>
    </source>
</evidence>
<dbReference type="Proteomes" id="UP000032180">
    <property type="component" value="Chromosome 3"/>
</dbReference>
<reference evidence="2" key="3">
    <citation type="submission" date="2015-04" db="UniProtKB">
        <authorList>
            <consortium name="EnsemblPlants"/>
        </authorList>
    </citation>
    <scope>IDENTIFICATION</scope>
</reference>
<feature type="compositionally biased region" description="Low complexity" evidence="1">
    <location>
        <begin position="13"/>
        <end position="28"/>
    </location>
</feature>